<dbReference type="RefSeq" id="WP_386026956.1">
    <property type="nucleotide sequence ID" value="NZ_JBHUHX010000031.1"/>
</dbReference>
<evidence type="ECO:0000313" key="2">
    <source>
        <dbReference type="Proteomes" id="UP001597337"/>
    </source>
</evidence>
<organism evidence="1 2">
    <name type="scientific">Thiorhodococcus fuscus</name>
    <dbReference type="NCBI Taxonomy" id="527200"/>
    <lineage>
        <taxon>Bacteria</taxon>
        <taxon>Pseudomonadati</taxon>
        <taxon>Pseudomonadota</taxon>
        <taxon>Gammaproteobacteria</taxon>
        <taxon>Chromatiales</taxon>
        <taxon>Chromatiaceae</taxon>
        <taxon>Thiorhodococcus</taxon>
    </lineage>
</organism>
<comment type="caution">
    <text evidence="1">The sequence shown here is derived from an EMBL/GenBank/DDBJ whole genome shotgun (WGS) entry which is preliminary data.</text>
</comment>
<reference evidence="2" key="1">
    <citation type="journal article" date="2019" name="Int. J. Syst. Evol. Microbiol.">
        <title>The Global Catalogue of Microorganisms (GCM) 10K type strain sequencing project: providing services to taxonomists for standard genome sequencing and annotation.</title>
        <authorList>
            <consortium name="The Broad Institute Genomics Platform"/>
            <consortium name="The Broad Institute Genome Sequencing Center for Infectious Disease"/>
            <person name="Wu L."/>
            <person name="Ma J."/>
        </authorList>
    </citation>
    <scope>NUCLEOTIDE SEQUENCE [LARGE SCALE GENOMIC DNA]</scope>
    <source>
        <strain evidence="2">KACC 12597</strain>
    </source>
</reference>
<proteinExistence type="predicted"/>
<sequence length="118" mass="12975">MTQQMTVDGDPIGICIYPLDRETVDYSLLERDETFGDITAIPRGYSDSVSYIVVAEDASQALAARSILTSKRGVQATYVGHPDHPISHCVGYVTRIKTNTESLNHVLLTFTVETDVVL</sequence>
<keyword evidence="2" id="KW-1185">Reference proteome</keyword>
<accession>A0ABW4Y8Q8</accession>
<evidence type="ECO:0000313" key="1">
    <source>
        <dbReference type="EMBL" id="MFD2112566.1"/>
    </source>
</evidence>
<name>A0ABW4Y8Q8_9GAMM</name>
<gene>
    <name evidence="1" type="ORF">ACFSJC_12015</name>
</gene>
<protein>
    <submittedName>
        <fullName evidence="1">Uncharacterized protein</fullName>
    </submittedName>
</protein>
<dbReference type="Proteomes" id="UP001597337">
    <property type="component" value="Unassembled WGS sequence"/>
</dbReference>
<dbReference type="EMBL" id="JBHUHX010000031">
    <property type="protein sequence ID" value="MFD2112566.1"/>
    <property type="molecule type" value="Genomic_DNA"/>
</dbReference>